<dbReference type="GO" id="GO:0006285">
    <property type="term" value="P:base-excision repair, AP site formation"/>
    <property type="evidence" value="ECO:0007669"/>
    <property type="project" value="TreeGrafter"/>
</dbReference>
<name>A0A2U1NAA8_ARTAN</name>
<gene>
    <name evidence="1" type="ORF">CTI12_AA290390</name>
</gene>
<dbReference type="SUPFAM" id="SSF48150">
    <property type="entry name" value="DNA-glycosylase"/>
    <property type="match status" value="1"/>
</dbReference>
<dbReference type="EMBL" id="PKPP01003239">
    <property type="protein sequence ID" value="PWA70445.1"/>
    <property type="molecule type" value="Genomic_DNA"/>
</dbReference>
<sequence length="333" mass="38379">MMDKSILIRVSSTFELEKAVCNHGFFMMAPNRWNPSSKTLVRPLRLPDQKSVTVSINLLYATFLDITVHDYVHEISPSDHEAISDQVTRMLRLSSEEEEHVKRFQSLHSDATKRGFGRLFRNPTLFEDIVKSILLCGCRFKDTLEMAENLCILTKRPLSVKRKRGKKPESSLGNFPSPQELARLELKDLDKCCLGYRGETILKLAKDVMNGKINLLDLENLSDADKLYNKLKNIKGIGDFVANNALMCMGFYHKVPVDSETIRHIKQVHQRQECSKKNVEAIVKEIYDKYAPFQTLAFWLELVKYYEENVGKLYLLKECDYKSVAGSFINRRS</sequence>
<dbReference type="PANTHER" id="PTHR10242">
    <property type="entry name" value="8-OXOGUANINE DNA GLYCOSYLASE"/>
    <property type="match status" value="1"/>
</dbReference>
<dbReference type="Proteomes" id="UP000245207">
    <property type="component" value="Unassembled WGS sequence"/>
</dbReference>
<dbReference type="InterPro" id="IPR011257">
    <property type="entry name" value="DNA_glycosylase"/>
</dbReference>
<dbReference type="PANTHER" id="PTHR10242:SF7">
    <property type="entry name" value="HHH-GPD DOMAIN-CONTAINING PROTEIN"/>
    <property type="match status" value="1"/>
</dbReference>
<protein>
    <submittedName>
        <fullName evidence="1">DNA glycosylase</fullName>
    </submittedName>
</protein>
<dbReference type="Gene3D" id="1.10.340.30">
    <property type="entry name" value="Hypothetical protein, domain 2"/>
    <property type="match status" value="1"/>
</dbReference>
<organism evidence="1 2">
    <name type="scientific">Artemisia annua</name>
    <name type="common">Sweet wormwood</name>
    <dbReference type="NCBI Taxonomy" id="35608"/>
    <lineage>
        <taxon>Eukaryota</taxon>
        <taxon>Viridiplantae</taxon>
        <taxon>Streptophyta</taxon>
        <taxon>Embryophyta</taxon>
        <taxon>Tracheophyta</taxon>
        <taxon>Spermatophyta</taxon>
        <taxon>Magnoliopsida</taxon>
        <taxon>eudicotyledons</taxon>
        <taxon>Gunneridae</taxon>
        <taxon>Pentapetalae</taxon>
        <taxon>asterids</taxon>
        <taxon>campanulids</taxon>
        <taxon>Asterales</taxon>
        <taxon>Asteraceae</taxon>
        <taxon>Asteroideae</taxon>
        <taxon>Anthemideae</taxon>
        <taxon>Artemisiinae</taxon>
        <taxon>Artemisia</taxon>
    </lineage>
</organism>
<comment type="caution">
    <text evidence="1">The sequence shown here is derived from an EMBL/GenBank/DDBJ whole genome shotgun (WGS) entry which is preliminary data.</text>
</comment>
<accession>A0A2U1NAA8</accession>
<dbReference type="InterPro" id="IPR052054">
    <property type="entry name" value="Oxidative_DNA_repair_enzyme"/>
</dbReference>
<proteinExistence type="predicted"/>
<reference evidence="1 2" key="1">
    <citation type="journal article" date="2018" name="Mol. Plant">
        <title>The genome of Artemisia annua provides insight into the evolution of Asteraceae family and artemisinin biosynthesis.</title>
        <authorList>
            <person name="Shen Q."/>
            <person name="Zhang L."/>
            <person name="Liao Z."/>
            <person name="Wang S."/>
            <person name="Yan T."/>
            <person name="Shi P."/>
            <person name="Liu M."/>
            <person name="Fu X."/>
            <person name="Pan Q."/>
            <person name="Wang Y."/>
            <person name="Lv Z."/>
            <person name="Lu X."/>
            <person name="Zhang F."/>
            <person name="Jiang W."/>
            <person name="Ma Y."/>
            <person name="Chen M."/>
            <person name="Hao X."/>
            <person name="Li L."/>
            <person name="Tang Y."/>
            <person name="Lv G."/>
            <person name="Zhou Y."/>
            <person name="Sun X."/>
            <person name="Brodelius P.E."/>
            <person name="Rose J.K.C."/>
            <person name="Tang K."/>
        </authorList>
    </citation>
    <scope>NUCLEOTIDE SEQUENCE [LARGE SCALE GENOMIC DNA]</scope>
    <source>
        <strain evidence="2">cv. Huhao1</strain>
        <tissue evidence="1">Leaf</tissue>
    </source>
</reference>
<evidence type="ECO:0000313" key="2">
    <source>
        <dbReference type="Proteomes" id="UP000245207"/>
    </source>
</evidence>
<dbReference type="AlphaFoldDB" id="A0A2U1NAA8"/>
<dbReference type="GO" id="GO:0034039">
    <property type="term" value="F:8-oxo-7,8-dihydroguanine DNA N-glycosylase activity"/>
    <property type="evidence" value="ECO:0007669"/>
    <property type="project" value="TreeGrafter"/>
</dbReference>
<dbReference type="STRING" id="35608.A0A2U1NAA8"/>
<evidence type="ECO:0000313" key="1">
    <source>
        <dbReference type="EMBL" id="PWA70445.1"/>
    </source>
</evidence>
<dbReference type="GO" id="GO:0005634">
    <property type="term" value="C:nucleus"/>
    <property type="evidence" value="ECO:0007669"/>
    <property type="project" value="TreeGrafter"/>
</dbReference>
<keyword evidence="2" id="KW-1185">Reference proteome</keyword>
<dbReference type="OrthoDB" id="4951845at2759"/>